<keyword evidence="5 6" id="KW-0472">Membrane</keyword>
<gene>
    <name evidence="8" type="ORF">EDC65_0250</name>
</gene>
<protein>
    <submittedName>
        <fullName evidence="8">Drug/metabolite transporter (DMT)-like permease</fullName>
    </submittedName>
</protein>
<reference evidence="8 9" key="1">
    <citation type="submission" date="2018-11" db="EMBL/GenBank/DDBJ databases">
        <title>Genomic Encyclopedia of Type Strains, Phase IV (KMG-IV): sequencing the most valuable type-strain genomes for metagenomic binning, comparative biology and taxonomic classification.</title>
        <authorList>
            <person name="Goeker M."/>
        </authorList>
    </citation>
    <scope>NUCLEOTIDE SEQUENCE [LARGE SCALE GENOMIC DNA]</scope>
    <source>
        <strain evidence="8 9">DSM 5900</strain>
    </source>
</reference>
<evidence type="ECO:0000256" key="6">
    <source>
        <dbReference type="SAM" id="Phobius"/>
    </source>
</evidence>
<feature type="transmembrane region" description="Helical" evidence="6">
    <location>
        <begin position="113"/>
        <end position="131"/>
    </location>
</feature>
<organism evidence="8 9">
    <name type="scientific">Stella humosa</name>
    <dbReference type="NCBI Taxonomy" id="94"/>
    <lineage>
        <taxon>Bacteria</taxon>
        <taxon>Pseudomonadati</taxon>
        <taxon>Pseudomonadota</taxon>
        <taxon>Alphaproteobacteria</taxon>
        <taxon>Rhodospirillales</taxon>
        <taxon>Stellaceae</taxon>
        <taxon>Stella</taxon>
    </lineage>
</organism>
<comment type="subcellular location">
    <subcellularLocation>
        <location evidence="1">Membrane</location>
        <topology evidence="1">Multi-pass membrane protein</topology>
    </subcellularLocation>
</comment>
<evidence type="ECO:0000256" key="1">
    <source>
        <dbReference type="ARBA" id="ARBA00004141"/>
    </source>
</evidence>
<comment type="similarity">
    <text evidence="2">Belongs to the drug/metabolite transporter (DMT) superfamily. 10 TMS drug/metabolite exporter (DME) (TC 2.A.7.3) family.</text>
</comment>
<dbReference type="InterPro" id="IPR000620">
    <property type="entry name" value="EamA_dom"/>
</dbReference>
<dbReference type="PANTHER" id="PTHR22911:SF6">
    <property type="entry name" value="SOLUTE CARRIER FAMILY 35 MEMBER G1"/>
    <property type="match status" value="1"/>
</dbReference>
<dbReference type="AlphaFoldDB" id="A0A3N1MJ20"/>
<feature type="domain" description="EamA" evidence="7">
    <location>
        <begin position="137"/>
        <end position="265"/>
    </location>
</feature>
<accession>A0A3N1MJ20</accession>
<feature type="transmembrane region" description="Helical" evidence="6">
    <location>
        <begin position="249"/>
        <end position="267"/>
    </location>
</feature>
<evidence type="ECO:0000313" key="8">
    <source>
        <dbReference type="EMBL" id="ROQ01076.1"/>
    </source>
</evidence>
<feature type="domain" description="EamA" evidence="7">
    <location>
        <begin position="2"/>
        <end position="127"/>
    </location>
</feature>
<feature type="transmembrane region" description="Helical" evidence="6">
    <location>
        <begin position="137"/>
        <end position="155"/>
    </location>
</feature>
<evidence type="ECO:0000256" key="3">
    <source>
        <dbReference type="ARBA" id="ARBA00022692"/>
    </source>
</evidence>
<feature type="transmembrane region" description="Helical" evidence="6">
    <location>
        <begin position="167"/>
        <end position="187"/>
    </location>
</feature>
<evidence type="ECO:0000259" key="7">
    <source>
        <dbReference type="Pfam" id="PF00892"/>
    </source>
</evidence>
<keyword evidence="3 6" id="KW-0812">Transmembrane</keyword>
<proteinExistence type="inferred from homology"/>
<evidence type="ECO:0000256" key="4">
    <source>
        <dbReference type="ARBA" id="ARBA00022989"/>
    </source>
</evidence>
<feature type="transmembrane region" description="Helical" evidence="6">
    <location>
        <begin position="59"/>
        <end position="79"/>
    </location>
</feature>
<comment type="caution">
    <text evidence="8">The sequence shown here is derived from an EMBL/GenBank/DDBJ whole genome shotgun (WGS) entry which is preliminary data.</text>
</comment>
<dbReference type="InterPro" id="IPR037185">
    <property type="entry name" value="EmrE-like"/>
</dbReference>
<keyword evidence="9" id="KW-1185">Reference proteome</keyword>
<feature type="transmembrane region" description="Helical" evidence="6">
    <location>
        <begin position="193"/>
        <end position="212"/>
    </location>
</feature>
<feature type="transmembrane region" description="Helical" evidence="6">
    <location>
        <begin position="28"/>
        <end position="47"/>
    </location>
</feature>
<dbReference type="EMBL" id="RJKX01000011">
    <property type="protein sequence ID" value="ROQ01076.1"/>
    <property type="molecule type" value="Genomic_DNA"/>
</dbReference>
<feature type="transmembrane region" description="Helical" evidence="6">
    <location>
        <begin position="85"/>
        <end position="104"/>
    </location>
</feature>
<name>A0A3N1MJ20_9PROT</name>
<feature type="transmembrane region" description="Helical" evidence="6">
    <location>
        <begin position="224"/>
        <end position="243"/>
    </location>
</feature>
<evidence type="ECO:0000256" key="5">
    <source>
        <dbReference type="ARBA" id="ARBA00023136"/>
    </source>
</evidence>
<dbReference type="Proteomes" id="UP000278222">
    <property type="component" value="Unassembled WGS sequence"/>
</dbReference>
<evidence type="ECO:0000313" key="9">
    <source>
        <dbReference type="Proteomes" id="UP000278222"/>
    </source>
</evidence>
<keyword evidence="4 6" id="KW-1133">Transmembrane helix</keyword>
<evidence type="ECO:0000256" key="2">
    <source>
        <dbReference type="ARBA" id="ARBA00009853"/>
    </source>
</evidence>
<dbReference type="PANTHER" id="PTHR22911">
    <property type="entry name" value="ACYL-MALONYL CONDENSING ENZYME-RELATED"/>
    <property type="match status" value="1"/>
</dbReference>
<dbReference type="GO" id="GO:0016020">
    <property type="term" value="C:membrane"/>
    <property type="evidence" value="ECO:0007669"/>
    <property type="project" value="UniProtKB-SubCell"/>
</dbReference>
<dbReference type="SUPFAM" id="SSF103481">
    <property type="entry name" value="Multidrug resistance efflux transporter EmrE"/>
    <property type="match status" value="2"/>
</dbReference>
<dbReference type="Pfam" id="PF00892">
    <property type="entry name" value="EamA"/>
    <property type="match status" value="2"/>
</dbReference>
<sequence>MLVATVAFMLMQAGIRHMTGELHPFVVAFFRTSFGLVVLAPWVLRMGSRAWKSTKPSVHLFRGTINTVSMLCNFVALSITPLAQVTALSFTAPLFATLGAILFLGERVRLRRWLAIGAGFLGALVILRPGLVEVGTGPLLALTSSALWAMAMLIIKVQSRTDSSITITLYMALVMSPLALLAALPFWTWPSAWQFLILFGISTLGTIGQVALAQSFREADTTVVLPFDFLKLIWATALGFTLFGEVPDLWTWVGGTVIFTSTVYIAWREAKARRHAKTAGDGRPATR</sequence>